<evidence type="ECO:0000256" key="1">
    <source>
        <dbReference type="ARBA" id="ARBA00023209"/>
    </source>
</evidence>
<dbReference type="EC" id="2.7.1.82" evidence="5"/>
<organism evidence="8">
    <name type="scientific">Gongylonema pulchrum</name>
    <dbReference type="NCBI Taxonomy" id="637853"/>
    <lineage>
        <taxon>Eukaryota</taxon>
        <taxon>Metazoa</taxon>
        <taxon>Ecdysozoa</taxon>
        <taxon>Nematoda</taxon>
        <taxon>Chromadorea</taxon>
        <taxon>Rhabditida</taxon>
        <taxon>Spirurina</taxon>
        <taxon>Spiruromorpha</taxon>
        <taxon>Spiruroidea</taxon>
        <taxon>Gongylonematidae</taxon>
        <taxon>Gongylonema</taxon>
    </lineage>
</organism>
<keyword evidence="1" id="KW-0444">Lipid biosynthesis</keyword>
<accession>A0A183DF73</accession>
<dbReference type="GO" id="GO:0005737">
    <property type="term" value="C:cytoplasm"/>
    <property type="evidence" value="ECO:0007669"/>
    <property type="project" value="TreeGrafter"/>
</dbReference>
<evidence type="ECO:0000313" key="6">
    <source>
        <dbReference type="EMBL" id="VDK58094.1"/>
    </source>
</evidence>
<comment type="similarity">
    <text evidence="4">Belongs to the choline/ethanolamine kinase family.</text>
</comment>
<evidence type="ECO:0000256" key="4">
    <source>
        <dbReference type="ARBA" id="ARBA00038211"/>
    </source>
</evidence>
<protein>
    <recommendedName>
        <fullName evidence="5">ethanolamine kinase</fullName>
        <ecNumber evidence="5">2.7.1.82</ecNumber>
    </recommendedName>
</protein>
<reference evidence="6 7" key="2">
    <citation type="submission" date="2018-11" db="EMBL/GenBank/DDBJ databases">
        <authorList>
            <consortium name="Pathogen Informatics"/>
        </authorList>
    </citation>
    <scope>NUCLEOTIDE SEQUENCE [LARGE SCALE GENOMIC DNA]</scope>
</reference>
<dbReference type="AlphaFoldDB" id="A0A183DF73"/>
<dbReference type="GO" id="GO:0004305">
    <property type="term" value="F:ethanolamine kinase activity"/>
    <property type="evidence" value="ECO:0007669"/>
    <property type="project" value="UniProtKB-EC"/>
</dbReference>
<dbReference type="InterPro" id="IPR011009">
    <property type="entry name" value="Kinase-like_dom_sf"/>
</dbReference>
<dbReference type="Proteomes" id="UP000271098">
    <property type="component" value="Unassembled WGS sequence"/>
</dbReference>
<dbReference type="OrthoDB" id="5866674at2759"/>
<dbReference type="Pfam" id="PF01633">
    <property type="entry name" value="Choline_kinase"/>
    <property type="match status" value="1"/>
</dbReference>
<keyword evidence="1" id="KW-0594">Phospholipid biosynthesis</keyword>
<dbReference type="GO" id="GO:0006646">
    <property type="term" value="P:phosphatidylethanolamine biosynthetic process"/>
    <property type="evidence" value="ECO:0007669"/>
    <property type="project" value="TreeGrafter"/>
</dbReference>
<dbReference type="EMBL" id="UYRT01018933">
    <property type="protein sequence ID" value="VDK58094.1"/>
    <property type="molecule type" value="Genomic_DNA"/>
</dbReference>
<keyword evidence="1" id="KW-0443">Lipid metabolism</keyword>
<keyword evidence="7" id="KW-1185">Reference proteome</keyword>
<comment type="pathway">
    <text evidence="3">Phospholipid metabolism; phosphatidylethanolamine biosynthesis; phosphatidylethanolamine from ethanolamine: step 1/3.</text>
</comment>
<evidence type="ECO:0000256" key="3">
    <source>
        <dbReference type="ARBA" id="ARBA00037883"/>
    </source>
</evidence>
<dbReference type="WBParaSite" id="GPUH_0000737301-mRNA-1">
    <property type="protein sequence ID" value="GPUH_0000737301-mRNA-1"/>
    <property type="gene ID" value="GPUH_0000737301"/>
</dbReference>
<name>A0A183DF73_9BILA</name>
<dbReference type="PANTHER" id="PTHR22603:SF66">
    <property type="entry name" value="ETHANOLAMINE KINASE"/>
    <property type="match status" value="1"/>
</dbReference>
<dbReference type="SUPFAM" id="SSF56112">
    <property type="entry name" value="Protein kinase-like (PK-like)"/>
    <property type="match status" value="1"/>
</dbReference>
<sequence length="148" mass="16668">MGTTNKILCVSYRAAANWTSYEERLLFRIYGSNTSKIIDRQKEFDNWRYLASCGCAAQLYARFTNGIVSGFIPGNTLTVSNVRDKLIITKICKTLAKMHKLKPNTGSALQPVLFAKISQYLEVSSGHYQVSFVFTKKFLQTLKKAHSG</sequence>
<evidence type="ECO:0000256" key="2">
    <source>
        <dbReference type="ARBA" id="ARBA00023264"/>
    </source>
</evidence>
<reference evidence="8" key="1">
    <citation type="submission" date="2016-06" db="UniProtKB">
        <authorList>
            <consortium name="WormBaseParasite"/>
        </authorList>
    </citation>
    <scope>IDENTIFICATION</scope>
</reference>
<keyword evidence="2" id="KW-1208">Phospholipid metabolism</keyword>
<proteinExistence type="inferred from homology"/>
<gene>
    <name evidence="6" type="ORF">GPUH_LOCUS7369</name>
</gene>
<dbReference type="Gene3D" id="3.90.1200.10">
    <property type="match status" value="1"/>
</dbReference>
<evidence type="ECO:0000313" key="8">
    <source>
        <dbReference type="WBParaSite" id="GPUH_0000737301-mRNA-1"/>
    </source>
</evidence>
<dbReference type="PANTHER" id="PTHR22603">
    <property type="entry name" value="CHOLINE/ETHANOALAMINE KINASE"/>
    <property type="match status" value="1"/>
</dbReference>
<evidence type="ECO:0000313" key="7">
    <source>
        <dbReference type="Proteomes" id="UP000271098"/>
    </source>
</evidence>
<evidence type="ECO:0000256" key="5">
    <source>
        <dbReference type="ARBA" id="ARBA00038874"/>
    </source>
</evidence>